<organism evidence="2 3">
    <name type="scientific">Allacma fusca</name>
    <dbReference type="NCBI Taxonomy" id="39272"/>
    <lineage>
        <taxon>Eukaryota</taxon>
        <taxon>Metazoa</taxon>
        <taxon>Ecdysozoa</taxon>
        <taxon>Arthropoda</taxon>
        <taxon>Hexapoda</taxon>
        <taxon>Collembola</taxon>
        <taxon>Symphypleona</taxon>
        <taxon>Sminthuridae</taxon>
        <taxon>Allacma</taxon>
    </lineage>
</organism>
<name>A0A8J2JLU1_9HEXA</name>
<gene>
    <name evidence="2" type="ORF">AFUS01_LOCUS10549</name>
</gene>
<feature type="region of interest" description="Disordered" evidence="1">
    <location>
        <begin position="1"/>
        <end position="28"/>
    </location>
</feature>
<evidence type="ECO:0000256" key="1">
    <source>
        <dbReference type="SAM" id="MobiDB-lite"/>
    </source>
</evidence>
<accession>A0A8J2JLU1</accession>
<dbReference type="EMBL" id="CAJVCH010078539">
    <property type="protein sequence ID" value="CAG7721327.1"/>
    <property type="molecule type" value="Genomic_DNA"/>
</dbReference>
<reference evidence="2" key="1">
    <citation type="submission" date="2021-06" db="EMBL/GenBank/DDBJ databases">
        <authorList>
            <person name="Hodson N. C."/>
            <person name="Mongue J. A."/>
            <person name="Jaron S. K."/>
        </authorList>
    </citation>
    <scope>NUCLEOTIDE SEQUENCE</scope>
</reference>
<dbReference type="AlphaFoldDB" id="A0A8J2JLU1"/>
<keyword evidence="3" id="KW-1185">Reference proteome</keyword>
<sequence>MELRTYIKGTQPTPNQPGGVSKSQKREREKTFFSSFDIRPWRLNIRQDQVYAKHIGNISNFFPVNPSKISQSRAGLEVRIKSVRSN</sequence>
<comment type="caution">
    <text evidence="2">The sequence shown here is derived from an EMBL/GenBank/DDBJ whole genome shotgun (WGS) entry which is preliminary data.</text>
</comment>
<dbReference type="Proteomes" id="UP000708208">
    <property type="component" value="Unassembled WGS sequence"/>
</dbReference>
<evidence type="ECO:0000313" key="2">
    <source>
        <dbReference type="EMBL" id="CAG7721327.1"/>
    </source>
</evidence>
<evidence type="ECO:0000313" key="3">
    <source>
        <dbReference type="Proteomes" id="UP000708208"/>
    </source>
</evidence>
<proteinExistence type="predicted"/>
<feature type="compositionally biased region" description="Polar residues" evidence="1">
    <location>
        <begin position="8"/>
        <end position="22"/>
    </location>
</feature>
<protein>
    <submittedName>
        <fullName evidence="2">Uncharacterized protein</fullName>
    </submittedName>
</protein>